<evidence type="ECO:0000313" key="8">
    <source>
        <dbReference type="Proteomes" id="UP000515733"/>
    </source>
</evidence>
<feature type="signal peptide" evidence="5">
    <location>
        <begin position="1"/>
        <end position="19"/>
    </location>
</feature>
<evidence type="ECO:0000256" key="3">
    <source>
        <dbReference type="ARBA" id="ARBA00023004"/>
    </source>
</evidence>
<dbReference type="Gene3D" id="1.10.760.10">
    <property type="entry name" value="Cytochrome c-like domain"/>
    <property type="match status" value="1"/>
</dbReference>
<keyword evidence="8" id="KW-1185">Reference proteome</keyword>
<dbReference type="InterPro" id="IPR036909">
    <property type="entry name" value="Cyt_c-like_dom_sf"/>
</dbReference>
<dbReference type="GO" id="GO:0046872">
    <property type="term" value="F:metal ion binding"/>
    <property type="evidence" value="ECO:0007669"/>
    <property type="project" value="UniProtKB-KW"/>
</dbReference>
<evidence type="ECO:0000256" key="5">
    <source>
        <dbReference type="SAM" id="SignalP"/>
    </source>
</evidence>
<keyword evidence="3 4" id="KW-0408">Iron</keyword>
<reference evidence="7 8" key="1">
    <citation type="submission" date="2020-03" db="EMBL/GenBank/DDBJ databases">
        <authorList>
            <consortium name="Genoscope - CEA"/>
            <person name="William W."/>
        </authorList>
    </citation>
    <scope>NUCLEOTIDE SEQUENCE [LARGE SCALE GENOMIC DNA]</scope>
    <source>
        <strain evidence="8">DSM 16959</strain>
    </source>
</reference>
<dbReference type="GO" id="GO:0009055">
    <property type="term" value="F:electron transfer activity"/>
    <property type="evidence" value="ECO:0007669"/>
    <property type="project" value="InterPro"/>
</dbReference>
<dbReference type="InterPro" id="IPR015170">
    <property type="entry name" value="DUF1924_SHP"/>
</dbReference>
<accession>A0A6S6Y0H9</accession>
<dbReference type="KEGG" id="doe:DENOEST_2826"/>
<dbReference type="EMBL" id="LR778301">
    <property type="protein sequence ID" value="CAB1369985.1"/>
    <property type="molecule type" value="Genomic_DNA"/>
</dbReference>
<feature type="chain" id="PRO_5027819341" description="Cytochrome c domain-containing protein" evidence="5">
    <location>
        <begin position="20"/>
        <end position="134"/>
    </location>
</feature>
<sequence>MRIPVLVLVGLVWAGNAQAVPPQVLLASFAAEARVADPAFREFSPRRGEAFFRARHGGDWSCSTCHTDNPAAAGRHTVTGKAIRPLAPVANGERFSNPDKVEKWFRRNCKDVLSRACTPGEKGDLLAYLLSIKS</sequence>
<dbReference type="InterPro" id="IPR009056">
    <property type="entry name" value="Cyt_c-like_dom"/>
</dbReference>
<evidence type="ECO:0000256" key="4">
    <source>
        <dbReference type="PROSITE-ProRule" id="PRU00433"/>
    </source>
</evidence>
<keyword evidence="1 4" id="KW-0349">Heme</keyword>
<dbReference type="SUPFAM" id="SSF46626">
    <property type="entry name" value="Cytochrome c"/>
    <property type="match status" value="1"/>
</dbReference>
<dbReference type="AlphaFoldDB" id="A0A6S6Y0H9"/>
<feature type="domain" description="Cytochrome c" evidence="6">
    <location>
        <begin position="43"/>
        <end position="133"/>
    </location>
</feature>
<dbReference type="PROSITE" id="PS51007">
    <property type="entry name" value="CYTC"/>
    <property type="match status" value="1"/>
</dbReference>
<evidence type="ECO:0000256" key="1">
    <source>
        <dbReference type="ARBA" id="ARBA00022617"/>
    </source>
</evidence>
<keyword evidence="2 4" id="KW-0479">Metal-binding</keyword>
<proteinExistence type="predicted"/>
<evidence type="ECO:0000313" key="7">
    <source>
        <dbReference type="EMBL" id="CAB1369985.1"/>
    </source>
</evidence>
<evidence type="ECO:0000259" key="6">
    <source>
        <dbReference type="PROSITE" id="PS51007"/>
    </source>
</evidence>
<gene>
    <name evidence="7" type="ORF">DENOEST_2826</name>
</gene>
<name>A0A6S6Y0H9_9PROT</name>
<dbReference type="Proteomes" id="UP000515733">
    <property type="component" value="Chromosome"/>
</dbReference>
<dbReference type="GO" id="GO:0020037">
    <property type="term" value="F:heme binding"/>
    <property type="evidence" value="ECO:0007669"/>
    <property type="project" value="InterPro"/>
</dbReference>
<protein>
    <recommendedName>
        <fullName evidence="6">Cytochrome c domain-containing protein</fullName>
    </recommendedName>
</protein>
<dbReference type="Pfam" id="PF09086">
    <property type="entry name" value="DUF1924"/>
    <property type="match status" value="1"/>
</dbReference>
<evidence type="ECO:0000256" key="2">
    <source>
        <dbReference type="ARBA" id="ARBA00022723"/>
    </source>
</evidence>
<keyword evidence="5" id="KW-0732">Signal</keyword>
<organism evidence="7 8">
    <name type="scientific">Denitratisoma oestradiolicum</name>
    <dbReference type="NCBI Taxonomy" id="311182"/>
    <lineage>
        <taxon>Bacteria</taxon>
        <taxon>Pseudomonadati</taxon>
        <taxon>Pseudomonadota</taxon>
        <taxon>Betaproteobacteria</taxon>
        <taxon>Nitrosomonadales</taxon>
        <taxon>Sterolibacteriaceae</taxon>
        <taxon>Denitratisoma</taxon>
    </lineage>
</organism>